<dbReference type="OrthoDB" id="6118848at2"/>
<proteinExistence type="predicted"/>
<name>A0A369WQG0_9GAMM</name>
<sequence>MSLSSQLLPAGAARTGLSQESIGLLHRRGLSEEQVDQFEALLMSATEKLSADQTAKQVLAGLSAADMQLLQRATSLADPIHIESLSDEGAINLLAQPDKTGMVDLNNDGVVEIGKAKTLAYPPLNAPVGVHEAWERATANLSEADVMMLQFHMATANGIELGTHLPKPSGLSPEQEWSTAGWQALLEKMRSALDFSVSMDGWTRTNRIQQDFYNRFEHELASMSPQESNSRPA</sequence>
<dbReference type="Proteomes" id="UP000253769">
    <property type="component" value="Unassembled WGS sequence"/>
</dbReference>
<reference evidence="1 2" key="1">
    <citation type="submission" date="2018-07" db="EMBL/GenBank/DDBJ databases">
        <title>Motiliproteus coralliicola sp. nov., a bacterium isolated from Coral.</title>
        <authorList>
            <person name="Wang G."/>
        </authorList>
    </citation>
    <scope>NUCLEOTIDE SEQUENCE [LARGE SCALE GENOMIC DNA]</scope>
    <source>
        <strain evidence="1 2">C34</strain>
    </source>
</reference>
<dbReference type="RefSeq" id="WP_114693914.1">
    <property type="nucleotide sequence ID" value="NZ_QQOH01000001.1"/>
</dbReference>
<dbReference type="AlphaFoldDB" id="A0A369WQG0"/>
<evidence type="ECO:0000313" key="2">
    <source>
        <dbReference type="Proteomes" id="UP000253769"/>
    </source>
</evidence>
<keyword evidence="2" id="KW-1185">Reference proteome</keyword>
<organism evidence="1 2">
    <name type="scientific">Motiliproteus coralliicola</name>
    <dbReference type="NCBI Taxonomy" id="2283196"/>
    <lineage>
        <taxon>Bacteria</taxon>
        <taxon>Pseudomonadati</taxon>
        <taxon>Pseudomonadota</taxon>
        <taxon>Gammaproteobacteria</taxon>
        <taxon>Oceanospirillales</taxon>
        <taxon>Oceanospirillaceae</taxon>
        <taxon>Motiliproteus</taxon>
    </lineage>
</organism>
<dbReference type="EMBL" id="QQOH01000001">
    <property type="protein sequence ID" value="RDE24328.1"/>
    <property type="molecule type" value="Genomic_DNA"/>
</dbReference>
<evidence type="ECO:0000313" key="1">
    <source>
        <dbReference type="EMBL" id="RDE24328.1"/>
    </source>
</evidence>
<accession>A0A369WQG0</accession>
<comment type="caution">
    <text evidence="1">The sequence shown here is derived from an EMBL/GenBank/DDBJ whole genome shotgun (WGS) entry which is preliminary data.</text>
</comment>
<gene>
    <name evidence="1" type="ORF">DV711_01690</name>
</gene>
<protein>
    <submittedName>
        <fullName evidence="1">Uncharacterized protein</fullName>
    </submittedName>
</protein>